<keyword evidence="5" id="KW-1185">Reference proteome</keyword>
<dbReference type="EMBL" id="JACOII010000039">
    <property type="protein sequence ID" value="MBI6549361.1"/>
    <property type="molecule type" value="Genomic_DNA"/>
</dbReference>
<keyword evidence="2" id="KW-0808">Transferase</keyword>
<sequence>MANIKKNSYIKDNSTKNFFNGKICQGNEFLEEASERFNYFYDQGFMGMLEREFHTHAKKNSLVSFSRYQSDRNVHKVIHLGSYNYSGLNGNLEIEKCAIEAIKNYGTTSSGVRLLNGTNNLHIKLEEDLARFLGVEEVITVSSGYVANIAAISTLCREGDIVLSDMLNHQSINDALKLSGAKVITYRHCSVNSIEKILKKYAHIERKFLVTDGVFSMDGDLAPLSEIVPLCERYGAKIIVDDAHGTGHIGKNGRGVCDLFGVTAKVSIITGSLSKGLPGIGGFVATDKETAKIIRTAASPYIFSASIPPSVSASVIKAVEILQAHPEISCELEEKTKYFIKKLRSYGFELLNTESSIVPIVVYEEDKAFDLTRKLHEIGVYVNPVVYPAVAKSRARIRINLSANITYDELNFCIDAISSCGVELGLISSPVSDN</sequence>
<keyword evidence="4" id="KW-0032">Aminotransferase</keyword>
<evidence type="ECO:0000313" key="5">
    <source>
        <dbReference type="Proteomes" id="UP000696184"/>
    </source>
</evidence>
<dbReference type="InterPro" id="IPR015421">
    <property type="entry name" value="PyrdxlP-dep_Trfase_major"/>
</dbReference>
<dbReference type="Pfam" id="PF00155">
    <property type="entry name" value="Aminotran_1_2"/>
    <property type="match status" value="1"/>
</dbReference>
<dbReference type="PANTHER" id="PTHR13693:SF3">
    <property type="entry name" value="LD36009P"/>
    <property type="match status" value="1"/>
</dbReference>
<dbReference type="InterPro" id="IPR015422">
    <property type="entry name" value="PyrdxlP-dep_Trfase_small"/>
</dbReference>
<accession>A0ABS0U653</accession>
<protein>
    <submittedName>
        <fullName evidence="4">Pyridoxal phosphate-dependent aminotransferase family protein</fullName>
    </submittedName>
</protein>
<dbReference type="InterPro" id="IPR015424">
    <property type="entry name" value="PyrdxlP-dep_Trfase"/>
</dbReference>
<comment type="cofactor">
    <cofactor evidence="1">
        <name>pyridoxal 5'-phosphate</name>
        <dbReference type="ChEBI" id="CHEBI:597326"/>
    </cofactor>
</comment>
<evidence type="ECO:0000313" key="4">
    <source>
        <dbReference type="EMBL" id="MBI6549361.1"/>
    </source>
</evidence>
<dbReference type="Proteomes" id="UP000696184">
    <property type="component" value="Unassembled WGS sequence"/>
</dbReference>
<proteinExistence type="predicted"/>
<comment type="caution">
    <text evidence="4">The sequence shown here is derived from an EMBL/GenBank/DDBJ whole genome shotgun (WGS) entry which is preliminary data.</text>
</comment>
<dbReference type="InterPro" id="IPR004839">
    <property type="entry name" value="Aminotransferase_I/II_large"/>
</dbReference>
<dbReference type="RefSeq" id="WP_198690132.1">
    <property type="nucleotide sequence ID" value="NZ_CAWPUD010000037.1"/>
</dbReference>
<evidence type="ECO:0000256" key="1">
    <source>
        <dbReference type="ARBA" id="ARBA00001933"/>
    </source>
</evidence>
<dbReference type="SUPFAM" id="SSF53383">
    <property type="entry name" value="PLP-dependent transferases"/>
    <property type="match status" value="1"/>
</dbReference>
<evidence type="ECO:0000259" key="3">
    <source>
        <dbReference type="Pfam" id="PF00155"/>
    </source>
</evidence>
<reference evidence="4 5" key="1">
    <citation type="submission" date="2020-08" db="EMBL/GenBank/DDBJ databases">
        <title>Description of Xenorhabdus lircayensis sp. nov., the symbiotic bacterium associated with the entomopathogenic nematode Steirnernema unicornum.</title>
        <authorList>
            <person name="Castaneda-Alvarez C."/>
            <person name="Prodan S."/>
            <person name="Zamorano A."/>
            <person name="San-Blas E."/>
            <person name="Aballay E."/>
        </authorList>
    </citation>
    <scope>NUCLEOTIDE SEQUENCE [LARGE SCALE GENOMIC DNA]</scope>
    <source>
        <strain evidence="4 5">VLS</strain>
    </source>
</reference>
<organism evidence="4 5">
    <name type="scientific">Xenorhabdus lircayensis</name>
    <dbReference type="NCBI Taxonomy" id="2763499"/>
    <lineage>
        <taxon>Bacteria</taxon>
        <taxon>Pseudomonadati</taxon>
        <taxon>Pseudomonadota</taxon>
        <taxon>Gammaproteobacteria</taxon>
        <taxon>Enterobacterales</taxon>
        <taxon>Morganellaceae</taxon>
        <taxon>Xenorhabdus</taxon>
    </lineage>
</organism>
<gene>
    <name evidence="4" type="ORF">H8A87_11670</name>
</gene>
<feature type="domain" description="Aminotransferase class I/classII large" evidence="3">
    <location>
        <begin position="76"/>
        <end position="417"/>
    </location>
</feature>
<dbReference type="Gene3D" id="3.90.1150.10">
    <property type="entry name" value="Aspartate Aminotransferase, domain 1"/>
    <property type="match status" value="1"/>
</dbReference>
<name>A0ABS0U653_9GAMM</name>
<dbReference type="InterPro" id="IPR050087">
    <property type="entry name" value="AON_synthase_class-II"/>
</dbReference>
<dbReference type="Gene3D" id="3.40.640.10">
    <property type="entry name" value="Type I PLP-dependent aspartate aminotransferase-like (Major domain)"/>
    <property type="match status" value="1"/>
</dbReference>
<evidence type="ECO:0000256" key="2">
    <source>
        <dbReference type="ARBA" id="ARBA00022679"/>
    </source>
</evidence>
<dbReference type="GO" id="GO:0008483">
    <property type="term" value="F:transaminase activity"/>
    <property type="evidence" value="ECO:0007669"/>
    <property type="project" value="UniProtKB-KW"/>
</dbReference>
<dbReference type="PANTHER" id="PTHR13693">
    <property type="entry name" value="CLASS II AMINOTRANSFERASE/8-AMINO-7-OXONONANOATE SYNTHASE"/>
    <property type="match status" value="1"/>
</dbReference>